<dbReference type="InterPro" id="IPR023346">
    <property type="entry name" value="Lysozyme-like_dom_sf"/>
</dbReference>
<keyword evidence="7" id="KW-0328">Glycosyltransferase</keyword>
<dbReference type="Pfam" id="PF00905">
    <property type="entry name" value="Transpeptidase"/>
    <property type="match status" value="1"/>
</dbReference>
<comment type="similarity">
    <text evidence="3">In the N-terminal section; belongs to the glycosyltransferase 51 family.</text>
</comment>
<dbReference type="GO" id="GO:0009002">
    <property type="term" value="F:serine-type D-Ala-D-Ala carboxypeptidase activity"/>
    <property type="evidence" value="ECO:0007669"/>
    <property type="project" value="UniProtKB-EC"/>
</dbReference>
<protein>
    <submittedName>
        <fullName evidence="20">Penicillin-binding protein, 1A family</fullName>
    </submittedName>
</protein>
<dbReference type="NCBIfam" id="TIGR02074">
    <property type="entry name" value="PBP_1a_fam"/>
    <property type="match status" value="1"/>
</dbReference>
<dbReference type="Pfam" id="PF00912">
    <property type="entry name" value="Transgly"/>
    <property type="match status" value="1"/>
</dbReference>
<evidence type="ECO:0000259" key="19">
    <source>
        <dbReference type="Pfam" id="PF00912"/>
    </source>
</evidence>
<dbReference type="SUPFAM" id="SSF56601">
    <property type="entry name" value="beta-lactamase/transpeptidase-like"/>
    <property type="match status" value="1"/>
</dbReference>
<organism evidence="20 21">
    <name type="scientific">Laceyella tengchongensis</name>
    <dbReference type="NCBI Taxonomy" id="574699"/>
    <lineage>
        <taxon>Bacteria</taxon>
        <taxon>Bacillati</taxon>
        <taxon>Bacillota</taxon>
        <taxon>Bacilli</taxon>
        <taxon>Bacillales</taxon>
        <taxon>Thermoactinomycetaceae</taxon>
        <taxon>Laceyella</taxon>
    </lineage>
</organism>
<dbReference type="GO" id="GO:0008955">
    <property type="term" value="F:peptidoglycan glycosyltransferase activity"/>
    <property type="evidence" value="ECO:0007669"/>
    <property type="project" value="UniProtKB-EC"/>
</dbReference>
<dbReference type="EMBL" id="FXTU01000005">
    <property type="protein sequence ID" value="SMP25951.1"/>
    <property type="molecule type" value="Genomic_DNA"/>
</dbReference>
<evidence type="ECO:0000256" key="4">
    <source>
        <dbReference type="ARBA" id="ARBA00022475"/>
    </source>
</evidence>
<gene>
    <name evidence="20" type="ORF">SAMN06265361_10594</name>
</gene>
<dbReference type="AlphaFoldDB" id="A0AA46AGA5"/>
<dbReference type="PANTHER" id="PTHR32282">
    <property type="entry name" value="BINDING PROTEIN TRANSPEPTIDASE, PUTATIVE-RELATED"/>
    <property type="match status" value="1"/>
</dbReference>
<dbReference type="Gene3D" id="3.40.710.10">
    <property type="entry name" value="DD-peptidase/beta-lactamase superfamily"/>
    <property type="match status" value="1"/>
</dbReference>
<dbReference type="InterPro" id="IPR001264">
    <property type="entry name" value="Glyco_trans_51"/>
</dbReference>
<evidence type="ECO:0000256" key="12">
    <source>
        <dbReference type="ARBA" id="ARBA00023136"/>
    </source>
</evidence>
<dbReference type="GO" id="GO:0030288">
    <property type="term" value="C:outer membrane-bounded periplasmic space"/>
    <property type="evidence" value="ECO:0007669"/>
    <property type="project" value="TreeGrafter"/>
</dbReference>
<evidence type="ECO:0000256" key="1">
    <source>
        <dbReference type="ARBA" id="ARBA00004236"/>
    </source>
</evidence>
<feature type="domain" description="Glycosyl transferase family 51" evidence="19">
    <location>
        <begin position="71"/>
        <end position="246"/>
    </location>
</feature>
<comment type="caution">
    <text evidence="20">The sequence shown here is derived from an EMBL/GenBank/DDBJ whole genome shotgun (WGS) entry which is preliminary data.</text>
</comment>
<dbReference type="GO" id="GO:0008658">
    <property type="term" value="F:penicillin binding"/>
    <property type="evidence" value="ECO:0007669"/>
    <property type="project" value="InterPro"/>
</dbReference>
<keyword evidence="4" id="KW-1003">Cell membrane</keyword>
<evidence type="ECO:0000313" key="20">
    <source>
        <dbReference type="EMBL" id="SMP25951.1"/>
    </source>
</evidence>
<dbReference type="GO" id="GO:0005886">
    <property type="term" value="C:plasma membrane"/>
    <property type="evidence" value="ECO:0007669"/>
    <property type="project" value="UniProtKB-SubCell"/>
</dbReference>
<keyword evidence="5" id="KW-0121">Carboxypeptidase</keyword>
<dbReference type="GO" id="GO:0009252">
    <property type="term" value="P:peptidoglycan biosynthetic process"/>
    <property type="evidence" value="ECO:0007669"/>
    <property type="project" value="UniProtKB-KW"/>
</dbReference>
<name>A0AA46AGA5_9BACL</name>
<evidence type="ECO:0000256" key="7">
    <source>
        <dbReference type="ARBA" id="ARBA00022676"/>
    </source>
</evidence>
<keyword evidence="12 17" id="KW-0472">Membrane</keyword>
<keyword evidence="6" id="KW-0645">Protease</keyword>
<evidence type="ECO:0000256" key="10">
    <source>
        <dbReference type="ARBA" id="ARBA00022960"/>
    </source>
</evidence>
<evidence type="ECO:0000256" key="14">
    <source>
        <dbReference type="ARBA" id="ARBA00023316"/>
    </source>
</evidence>
<evidence type="ECO:0000256" key="3">
    <source>
        <dbReference type="ARBA" id="ARBA00007739"/>
    </source>
</evidence>
<evidence type="ECO:0000256" key="13">
    <source>
        <dbReference type="ARBA" id="ARBA00023268"/>
    </source>
</evidence>
<dbReference type="InterPro" id="IPR012338">
    <property type="entry name" value="Beta-lactam/transpept-like"/>
</dbReference>
<keyword evidence="13" id="KW-0511">Multifunctional enzyme</keyword>
<dbReference type="InterPro" id="IPR036950">
    <property type="entry name" value="PBP_transglycosylase"/>
</dbReference>
<dbReference type="GO" id="GO:0008360">
    <property type="term" value="P:regulation of cell shape"/>
    <property type="evidence" value="ECO:0007669"/>
    <property type="project" value="UniProtKB-KW"/>
</dbReference>
<dbReference type="FunFam" id="1.10.3810.10:FF:000001">
    <property type="entry name" value="Penicillin-binding protein 1A"/>
    <property type="match status" value="1"/>
</dbReference>
<comment type="catalytic activity">
    <reaction evidence="15">
        <text>Preferential cleavage: (Ac)2-L-Lys-D-Ala-|-D-Ala. Also transpeptidation of peptidyl-alanyl moieties that are N-acyl substituents of D-alanine.</text>
        <dbReference type="EC" id="3.4.16.4"/>
    </reaction>
</comment>
<sequence length="678" mass="76299">MREHPHATPSESTKLLFILKGLSLGYKILKGLIITLVIGALLSGLLLLYLKSRPLPIPNFFSTSMLYDDTGQVFGRLDEGEARIPVRLRDLPPSLISATLAAEDKDFYRHHGFSVKSILRAVAVNIKEGRIEQGASTITQQLARNLYLTHDRTWARKIKEALLTVQLELHYSKDQILELYLNQIYYGHGAYGVGRAAKLYFNKKAEQLTLAESAFLAGIPRGPSYYSPWNHLERAKRRQRHILDLMVKNGEISLAEAEQAKQHALAIAPQTKPKQLKANYFQDYVISTLVNQYGLDEAVVRRGGLKIHTTLNTRMQQAAEQALRKHTEPAPGLQGALISVDPQTGAIKAMVGGKDYLTSQYNRVFAKRQPGSSFKPFLYLSALQQGFTPITRIESKPTTFVYQGGTYKPSNYRGQYAYRPITMREAIARSDNIYAVSTLLSTGMEREIALARKLGIKSQLKPTPSLALGSYTVSPYEMAESYATIASGGIHRPLIGITKVVDPFNRTIIQVQQQAERVASDAHTFVLTQLLSSVFEPGGTGYRVRQQFTHPAAGKTGTTDWDGWLTGYTPDLVTVTWVGYDQGKRLPHHQARYSQYIWADYMKEATKPFPSRRFPVPEGVKGVYIDEETGTLATPLCERVRFEYFVSGTEPKIIAPHHRLPEREPSLWERLSDWWNRL</sequence>
<keyword evidence="17" id="KW-0812">Transmembrane</keyword>
<keyword evidence="11" id="KW-0573">Peptidoglycan synthesis</keyword>
<dbReference type="Proteomes" id="UP001157946">
    <property type="component" value="Unassembled WGS sequence"/>
</dbReference>
<evidence type="ECO:0000313" key="21">
    <source>
        <dbReference type="Proteomes" id="UP001157946"/>
    </source>
</evidence>
<keyword evidence="17" id="KW-1133">Transmembrane helix</keyword>
<dbReference type="GO" id="GO:0006508">
    <property type="term" value="P:proteolysis"/>
    <property type="evidence" value="ECO:0007669"/>
    <property type="project" value="UniProtKB-KW"/>
</dbReference>
<evidence type="ECO:0000256" key="17">
    <source>
        <dbReference type="SAM" id="Phobius"/>
    </source>
</evidence>
<evidence type="ECO:0000256" key="8">
    <source>
        <dbReference type="ARBA" id="ARBA00022679"/>
    </source>
</evidence>
<dbReference type="GO" id="GO:0071555">
    <property type="term" value="P:cell wall organization"/>
    <property type="evidence" value="ECO:0007669"/>
    <property type="project" value="UniProtKB-KW"/>
</dbReference>
<keyword evidence="10" id="KW-0133">Cell shape</keyword>
<keyword evidence="14" id="KW-0961">Cell wall biogenesis/degradation</keyword>
<dbReference type="InterPro" id="IPR050396">
    <property type="entry name" value="Glycosyltr_51/Transpeptidase"/>
</dbReference>
<dbReference type="InterPro" id="IPR001460">
    <property type="entry name" value="PCN-bd_Tpept"/>
</dbReference>
<reference evidence="20" key="1">
    <citation type="submission" date="2017-05" db="EMBL/GenBank/DDBJ databases">
        <authorList>
            <person name="Varghese N."/>
            <person name="Submissions S."/>
        </authorList>
    </citation>
    <scope>NUCLEOTIDE SEQUENCE</scope>
    <source>
        <strain evidence="20">DSM 45262</strain>
    </source>
</reference>
<evidence type="ECO:0000259" key="18">
    <source>
        <dbReference type="Pfam" id="PF00905"/>
    </source>
</evidence>
<accession>A0AA46AGA5</accession>
<comment type="similarity">
    <text evidence="2">In the C-terminal section; belongs to the transpeptidase family.</text>
</comment>
<comment type="subcellular location">
    <subcellularLocation>
        <location evidence="1">Cell membrane</location>
    </subcellularLocation>
</comment>
<evidence type="ECO:0000256" key="6">
    <source>
        <dbReference type="ARBA" id="ARBA00022670"/>
    </source>
</evidence>
<keyword evidence="8" id="KW-0808">Transferase</keyword>
<feature type="transmembrane region" description="Helical" evidence="17">
    <location>
        <begin position="28"/>
        <end position="50"/>
    </location>
</feature>
<dbReference type="RefSeq" id="WP_102993689.1">
    <property type="nucleotide sequence ID" value="NZ_FXTU01000005.1"/>
</dbReference>
<evidence type="ECO:0000256" key="11">
    <source>
        <dbReference type="ARBA" id="ARBA00022984"/>
    </source>
</evidence>
<proteinExistence type="inferred from homology"/>
<keyword evidence="21" id="KW-1185">Reference proteome</keyword>
<evidence type="ECO:0000256" key="16">
    <source>
        <dbReference type="ARBA" id="ARBA00049902"/>
    </source>
</evidence>
<dbReference type="Gene3D" id="1.10.3810.10">
    <property type="entry name" value="Biosynthetic peptidoglycan transglycosylase-like"/>
    <property type="match status" value="1"/>
</dbReference>
<dbReference type="PANTHER" id="PTHR32282:SF11">
    <property type="entry name" value="PENICILLIN-BINDING PROTEIN 1B"/>
    <property type="match status" value="1"/>
</dbReference>
<dbReference type="SUPFAM" id="SSF53955">
    <property type="entry name" value="Lysozyme-like"/>
    <property type="match status" value="1"/>
</dbReference>
<evidence type="ECO:0000256" key="9">
    <source>
        <dbReference type="ARBA" id="ARBA00022801"/>
    </source>
</evidence>
<comment type="catalytic activity">
    <reaction evidence="16">
        <text>[GlcNAc-(1-&gt;4)-Mur2Ac(oyl-L-Ala-gamma-D-Glu-L-Lys-D-Ala-D-Ala)](n)-di-trans,octa-cis-undecaprenyl diphosphate + beta-D-GlcNAc-(1-&gt;4)-Mur2Ac(oyl-L-Ala-gamma-D-Glu-L-Lys-D-Ala-D-Ala)-di-trans,octa-cis-undecaprenyl diphosphate = [GlcNAc-(1-&gt;4)-Mur2Ac(oyl-L-Ala-gamma-D-Glu-L-Lys-D-Ala-D-Ala)](n+1)-di-trans,octa-cis-undecaprenyl diphosphate + di-trans,octa-cis-undecaprenyl diphosphate + H(+)</text>
        <dbReference type="Rhea" id="RHEA:23708"/>
        <dbReference type="Rhea" id="RHEA-COMP:9602"/>
        <dbReference type="Rhea" id="RHEA-COMP:9603"/>
        <dbReference type="ChEBI" id="CHEBI:15378"/>
        <dbReference type="ChEBI" id="CHEBI:58405"/>
        <dbReference type="ChEBI" id="CHEBI:60033"/>
        <dbReference type="ChEBI" id="CHEBI:78435"/>
        <dbReference type="EC" id="2.4.99.28"/>
    </reaction>
</comment>
<keyword evidence="9" id="KW-0378">Hydrolase</keyword>
<feature type="domain" description="Penicillin-binding protein transpeptidase" evidence="18">
    <location>
        <begin position="337"/>
        <end position="580"/>
    </location>
</feature>
<evidence type="ECO:0000256" key="5">
    <source>
        <dbReference type="ARBA" id="ARBA00022645"/>
    </source>
</evidence>
<evidence type="ECO:0000256" key="15">
    <source>
        <dbReference type="ARBA" id="ARBA00034000"/>
    </source>
</evidence>
<evidence type="ECO:0000256" key="2">
    <source>
        <dbReference type="ARBA" id="ARBA00007090"/>
    </source>
</evidence>